<dbReference type="InterPro" id="IPR002885">
    <property type="entry name" value="PPR_rpt"/>
</dbReference>
<dbReference type="AlphaFoldDB" id="A0A0B0PYP9"/>
<evidence type="ECO:0000313" key="4">
    <source>
        <dbReference type="EMBL" id="KHG29624.1"/>
    </source>
</evidence>
<organism evidence="4 5">
    <name type="scientific">Gossypium arboreum</name>
    <name type="common">Tree cotton</name>
    <name type="synonym">Gossypium nanking</name>
    <dbReference type="NCBI Taxonomy" id="29729"/>
    <lineage>
        <taxon>Eukaryota</taxon>
        <taxon>Viridiplantae</taxon>
        <taxon>Streptophyta</taxon>
        <taxon>Embryophyta</taxon>
        <taxon>Tracheophyta</taxon>
        <taxon>Spermatophyta</taxon>
        <taxon>Magnoliopsida</taxon>
        <taxon>eudicotyledons</taxon>
        <taxon>Gunneridae</taxon>
        <taxon>Pentapetalae</taxon>
        <taxon>rosids</taxon>
        <taxon>malvids</taxon>
        <taxon>Malvales</taxon>
        <taxon>Malvaceae</taxon>
        <taxon>Malvoideae</taxon>
        <taxon>Gossypium</taxon>
    </lineage>
</organism>
<dbReference type="Gene3D" id="1.25.40.10">
    <property type="entry name" value="Tetratricopeptide repeat domain"/>
    <property type="match status" value="2"/>
</dbReference>
<dbReference type="InterPro" id="IPR051114">
    <property type="entry name" value="Mito_RNA_Proc_CCM1"/>
</dbReference>
<keyword evidence="2" id="KW-0677">Repeat</keyword>
<dbReference type="PROSITE" id="PS51375">
    <property type="entry name" value="PPR"/>
    <property type="match status" value="3"/>
</dbReference>
<dbReference type="InterPro" id="IPR011990">
    <property type="entry name" value="TPR-like_helical_dom_sf"/>
</dbReference>
<feature type="repeat" description="PPR" evidence="3">
    <location>
        <begin position="241"/>
        <end position="275"/>
    </location>
</feature>
<proteinExistence type="inferred from homology"/>
<accession>A0A0B0PYP9</accession>
<evidence type="ECO:0000256" key="3">
    <source>
        <dbReference type="PROSITE-ProRule" id="PRU00708"/>
    </source>
</evidence>
<dbReference type="GO" id="GO:0005739">
    <property type="term" value="C:mitochondrion"/>
    <property type="evidence" value="ECO:0007669"/>
    <property type="project" value="TreeGrafter"/>
</dbReference>
<evidence type="ECO:0000313" key="5">
    <source>
        <dbReference type="Proteomes" id="UP000032142"/>
    </source>
</evidence>
<evidence type="ECO:0000256" key="2">
    <source>
        <dbReference type="ARBA" id="ARBA00022737"/>
    </source>
</evidence>
<reference evidence="5" key="1">
    <citation type="submission" date="2014-09" db="EMBL/GenBank/DDBJ databases">
        <authorList>
            <person name="Mudge J."/>
            <person name="Ramaraj T."/>
            <person name="Lindquist I.E."/>
            <person name="Bharti A.K."/>
            <person name="Sundararajan A."/>
            <person name="Cameron C.T."/>
            <person name="Woodward J.E."/>
            <person name="May G.D."/>
            <person name="Brubaker C."/>
            <person name="Broadhvest J."/>
            <person name="Wilkins T.A."/>
        </authorList>
    </citation>
    <scope>NUCLEOTIDE SEQUENCE</scope>
    <source>
        <strain evidence="5">cv. AKA8401</strain>
    </source>
</reference>
<comment type="similarity">
    <text evidence="1">Belongs to the PPR family. P subfamily.</text>
</comment>
<name>A0A0B0PYP9_GOSAR</name>
<dbReference type="Pfam" id="PF13041">
    <property type="entry name" value="PPR_2"/>
    <property type="match status" value="2"/>
</dbReference>
<dbReference type="GO" id="GO:0007005">
    <property type="term" value="P:mitochondrion organization"/>
    <property type="evidence" value="ECO:0007669"/>
    <property type="project" value="TreeGrafter"/>
</dbReference>
<dbReference type="PANTHER" id="PTHR47934">
    <property type="entry name" value="PENTATRICOPEPTIDE REPEAT-CONTAINING PROTEIN PET309, MITOCHONDRIAL"/>
    <property type="match status" value="1"/>
</dbReference>
<feature type="repeat" description="PPR" evidence="3">
    <location>
        <begin position="276"/>
        <end position="310"/>
    </location>
</feature>
<dbReference type="SUPFAM" id="SSF81901">
    <property type="entry name" value="HCP-like"/>
    <property type="match status" value="1"/>
</dbReference>
<protein>
    <submittedName>
        <fullName evidence="4">Pentatricopeptide repeat-containing, mitochondrial-like protein</fullName>
    </submittedName>
</protein>
<dbReference type="NCBIfam" id="TIGR00756">
    <property type="entry name" value="PPR"/>
    <property type="match status" value="3"/>
</dbReference>
<dbReference type="PANTHER" id="PTHR47934:SF24">
    <property type="entry name" value="PENTACOTRIPEPTIDE-REPEAT REGION OF PRORP DOMAIN-CONTAINING PROTEIN"/>
    <property type="match status" value="1"/>
</dbReference>
<feature type="repeat" description="PPR" evidence="3">
    <location>
        <begin position="312"/>
        <end position="346"/>
    </location>
</feature>
<gene>
    <name evidence="4" type="ORF">F383_00396</name>
</gene>
<dbReference type="Proteomes" id="UP000032142">
    <property type="component" value="Unassembled WGS sequence"/>
</dbReference>
<keyword evidence="5" id="KW-1185">Reference proteome</keyword>
<dbReference type="GO" id="GO:0003729">
    <property type="term" value="F:mRNA binding"/>
    <property type="evidence" value="ECO:0007669"/>
    <property type="project" value="TreeGrafter"/>
</dbReference>
<dbReference type="EMBL" id="KN450836">
    <property type="protein sequence ID" value="KHG29624.1"/>
    <property type="molecule type" value="Genomic_DNA"/>
</dbReference>
<sequence>MASIIKNSKLAIPKAFFSTQAVKQNPPFPSFKAAKSAIITEKNPEKLAEIFQQCSHLPTFLRHRPIYHLSIRKLARANRLDLVDRLLETQKLHSQHTPALKSEGFWIRLIMLYSNAGMVPQALQTLDDLSRNRYCNISEKSLCAILTVYLNNGMFEQIHDCFKTLPKKLGVKPKVVSHNLVLKAFVKENKIESAREWVEKMDVNPNIDTYNILLGAYLKNGDQNGFDGVMKEVINKGIEGNLTTYNHRISRLCKSKECARAKKLLDEMVSKGLKPNSASYNTIIDGFCRIGDLESAKKVLDKMLSDGYVLPCSFAYYSLIRSMVNEGELDMALEMSKEIIKRKWVPPFEAMEGLVKGLVERSRSEEAKQVVEKMKKRLKAYLLSRCFANELFPSATQWCKGVLPWKSRIFISAPNCSSSSSITQFPPWHARCNNEQPCRQFPGSLESLIL</sequence>
<dbReference type="Pfam" id="PF01535">
    <property type="entry name" value="PPR"/>
    <property type="match status" value="1"/>
</dbReference>
<evidence type="ECO:0000256" key="1">
    <source>
        <dbReference type="ARBA" id="ARBA00007626"/>
    </source>
</evidence>
<dbReference type="GO" id="GO:0006396">
    <property type="term" value="P:RNA processing"/>
    <property type="evidence" value="ECO:0007669"/>
    <property type="project" value="TreeGrafter"/>
</dbReference>